<feature type="chain" id="PRO_5043331550" evidence="6">
    <location>
        <begin position="17"/>
        <end position="208"/>
    </location>
</feature>
<evidence type="ECO:0000259" key="7">
    <source>
        <dbReference type="Pfam" id="PF00881"/>
    </source>
</evidence>
<accession>A0AAW9TEH1</accession>
<organism evidence="8 9">
    <name type="scientific">Segatella copri</name>
    <dbReference type="NCBI Taxonomy" id="165179"/>
    <lineage>
        <taxon>Bacteria</taxon>
        <taxon>Pseudomonadati</taxon>
        <taxon>Bacteroidota</taxon>
        <taxon>Bacteroidia</taxon>
        <taxon>Bacteroidales</taxon>
        <taxon>Prevotellaceae</taxon>
        <taxon>Segatella</taxon>
    </lineage>
</organism>
<name>A0AAW9TEH1_9BACT</name>
<dbReference type="CDD" id="cd02150">
    <property type="entry name" value="nitroreductase"/>
    <property type="match status" value="1"/>
</dbReference>
<reference evidence="9" key="1">
    <citation type="submission" date="2019-09" db="EMBL/GenBank/DDBJ databases">
        <title>Distinct polysaccharide growth profiles of human intestinal Prevotella copri isolates.</title>
        <authorList>
            <person name="Fehlner-Peach H."/>
            <person name="Magnabosco C."/>
            <person name="Raghavan V."/>
            <person name="Scher J.U."/>
            <person name="Tett A."/>
            <person name="Cox L.M."/>
            <person name="Gottsegen C."/>
            <person name="Watters A."/>
            <person name="Wiltshire- Gordon J.D."/>
            <person name="Segata N."/>
            <person name="Bonneau R."/>
            <person name="Littman D.R."/>
        </authorList>
    </citation>
    <scope>NUCLEOTIDE SEQUENCE [LARGE SCALE GENOMIC DNA]</scope>
    <source>
        <strain evidence="9">iAP146</strain>
    </source>
</reference>
<dbReference type="EMBL" id="VZCR01000047">
    <property type="protein sequence ID" value="MQN31972.1"/>
    <property type="molecule type" value="Genomic_DNA"/>
</dbReference>
<keyword evidence="4" id="KW-0288">FMN</keyword>
<evidence type="ECO:0000256" key="2">
    <source>
        <dbReference type="ARBA" id="ARBA00007118"/>
    </source>
</evidence>
<keyword evidence="5" id="KW-0560">Oxidoreductase</keyword>
<dbReference type="Gene3D" id="3.40.109.10">
    <property type="entry name" value="NADH Oxidase"/>
    <property type="match status" value="1"/>
</dbReference>
<evidence type="ECO:0000256" key="1">
    <source>
        <dbReference type="ARBA" id="ARBA00001917"/>
    </source>
</evidence>
<dbReference type="Proteomes" id="UP000420707">
    <property type="component" value="Unassembled WGS sequence"/>
</dbReference>
<sequence>MLIVALAAMGFASANAQTTLPGSIQDAVKENVSAKAVMENIMTRTSVRKFKQQPVEDVKIEALLRAGMAAPTANDMQPWHFVVLKDKQDIEKYAESNKYHAEDIKKTPLFIFVCADTTRMAEGQGKELWVQDLSAVSENILLAAHAMGLGACWTTIYPIQKKVNGISRTLNLPDNLIPLNGIIIGYPDEPEQPKDKWDTKKITYGIPN</sequence>
<protein>
    <submittedName>
        <fullName evidence="8">Nitroreductase family protein</fullName>
    </submittedName>
</protein>
<dbReference type="RefSeq" id="WP_153081347.1">
    <property type="nucleotide sequence ID" value="NZ_VZAM01000034.1"/>
</dbReference>
<dbReference type="PANTHER" id="PTHR43673:SF2">
    <property type="entry name" value="NITROREDUCTASE"/>
    <property type="match status" value="1"/>
</dbReference>
<evidence type="ECO:0000313" key="9">
    <source>
        <dbReference type="Proteomes" id="UP000420707"/>
    </source>
</evidence>
<feature type="domain" description="Nitroreductase" evidence="7">
    <location>
        <begin position="98"/>
        <end position="186"/>
    </location>
</feature>
<dbReference type="InterPro" id="IPR000415">
    <property type="entry name" value="Nitroreductase-like"/>
</dbReference>
<dbReference type="InterPro" id="IPR029479">
    <property type="entry name" value="Nitroreductase"/>
</dbReference>
<evidence type="ECO:0000256" key="5">
    <source>
        <dbReference type="ARBA" id="ARBA00023002"/>
    </source>
</evidence>
<keyword evidence="3" id="KW-0285">Flavoprotein</keyword>
<feature type="signal peptide" evidence="6">
    <location>
        <begin position="1"/>
        <end position="16"/>
    </location>
</feature>
<comment type="similarity">
    <text evidence="2">Belongs to the nitroreductase family.</text>
</comment>
<comment type="cofactor">
    <cofactor evidence="1">
        <name>FMN</name>
        <dbReference type="ChEBI" id="CHEBI:58210"/>
    </cofactor>
</comment>
<dbReference type="AlphaFoldDB" id="A0AAW9TEH1"/>
<evidence type="ECO:0000256" key="6">
    <source>
        <dbReference type="SAM" id="SignalP"/>
    </source>
</evidence>
<proteinExistence type="inferred from homology"/>
<comment type="caution">
    <text evidence="8">The sequence shown here is derived from an EMBL/GenBank/DDBJ whole genome shotgun (WGS) entry which is preliminary data.</text>
</comment>
<dbReference type="SUPFAM" id="SSF55469">
    <property type="entry name" value="FMN-dependent nitroreductase-like"/>
    <property type="match status" value="1"/>
</dbReference>
<dbReference type="Pfam" id="PF00881">
    <property type="entry name" value="Nitroreductase"/>
    <property type="match status" value="2"/>
</dbReference>
<gene>
    <name evidence="8" type="ORF">F7D90_08415</name>
</gene>
<feature type="domain" description="Nitroreductase" evidence="7">
    <location>
        <begin position="41"/>
        <end position="97"/>
    </location>
</feature>
<evidence type="ECO:0000256" key="3">
    <source>
        <dbReference type="ARBA" id="ARBA00022630"/>
    </source>
</evidence>
<dbReference type="PANTHER" id="PTHR43673">
    <property type="entry name" value="NAD(P)H NITROREDUCTASE YDGI-RELATED"/>
    <property type="match status" value="1"/>
</dbReference>
<dbReference type="GO" id="GO:0016491">
    <property type="term" value="F:oxidoreductase activity"/>
    <property type="evidence" value="ECO:0007669"/>
    <property type="project" value="UniProtKB-KW"/>
</dbReference>
<keyword evidence="6" id="KW-0732">Signal</keyword>
<evidence type="ECO:0000313" key="8">
    <source>
        <dbReference type="EMBL" id="MQN31972.1"/>
    </source>
</evidence>
<evidence type="ECO:0000256" key="4">
    <source>
        <dbReference type="ARBA" id="ARBA00022643"/>
    </source>
</evidence>